<name>A0ABP9YWB3_9FUNG</name>
<feature type="domain" description="Mitochondrial splicing suppressor 51-like C-terminal" evidence="2">
    <location>
        <begin position="1246"/>
        <end position="1424"/>
    </location>
</feature>
<gene>
    <name evidence="3" type="ORF">MFLAVUS_004543</name>
</gene>
<evidence type="ECO:0008006" key="5">
    <source>
        <dbReference type="Google" id="ProtNLM"/>
    </source>
</evidence>
<dbReference type="Pfam" id="PF20179">
    <property type="entry name" value="MSS51_C"/>
    <property type="match status" value="1"/>
</dbReference>
<evidence type="ECO:0000313" key="3">
    <source>
        <dbReference type="EMBL" id="GAA5811114.1"/>
    </source>
</evidence>
<evidence type="ECO:0000259" key="2">
    <source>
        <dbReference type="Pfam" id="PF20179"/>
    </source>
</evidence>
<dbReference type="PANTHER" id="PTHR28069:SF1">
    <property type="entry name" value="PROTEIN MSS51, MITOCHONDRIAL"/>
    <property type="match status" value="1"/>
</dbReference>
<protein>
    <recommendedName>
        <fullName evidence="5">Protein EFR3</fullName>
    </recommendedName>
</protein>
<reference evidence="3 4" key="1">
    <citation type="submission" date="2024-04" db="EMBL/GenBank/DDBJ databases">
        <title>genome sequences of Mucor flavus KT1a and Helicostylum pulchrum KT1b strains isolated from the surface of a dry-aged beef.</title>
        <authorList>
            <person name="Toyotome T."/>
            <person name="Hosono M."/>
            <person name="Torimaru M."/>
            <person name="Fukuda K."/>
            <person name="Mikami N."/>
        </authorList>
    </citation>
    <scope>NUCLEOTIDE SEQUENCE [LARGE SCALE GENOMIC DNA]</scope>
    <source>
        <strain evidence="3 4">KT1a</strain>
    </source>
</reference>
<dbReference type="Pfam" id="PF21072">
    <property type="entry name" value="EFR3"/>
    <property type="match status" value="1"/>
</dbReference>
<dbReference type="Pfam" id="PF13824">
    <property type="entry name" value="zf-Mss51"/>
    <property type="match status" value="1"/>
</dbReference>
<dbReference type="Proteomes" id="UP001473302">
    <property type="component" value="Unassembled WGS sequence"/>
</dbReference>
<dbReference type="InterPro" id="IPR032717">
    <property type="entry name" value="Mss51_Znf"/>
</dbReference>
<proteinExistence type="predicted"/>
<evidence type="ECO:0000259" key="1">
    <source>
        <dbReference type="Pfam" id="PF13824"/>
    </source>
</evidence>
<organism evidence="3 4">
    <name type="scientific">Mucor flavus</name>
    <dbReference type="NCBI Taxonomy" id="439312"/>
    <lineage>
        <taxon>Eukaryota</taxon>
        <taxon>Fungi</taxon>
        <taxon>Fungi incertae sedis</taxon>
        <taxon>Mucoromycota</taxon>
        <taxon>Mucoromycotina</taxon>
        <taxon>Mucoromycetes</taxon>
        <taxon>Mucorales</taxon>
        <taxon>Mucorineae</taxon>
        <taxon>Mucoraceae</taxon>
        <taxon>Mucor</taxon>
    </lineage>
</organism>
<feature type="domain" description="Mitochondrial splicing suppressor 51 zinc-finger" evidence="1">
    <location>
        <begin position="1104"/>
        <end position="1162"/>
    </location>
</feature>
<comment type="caution">
    <text evidence="3">The sequence shown here is derived from an EMBL/GenBank/DDBJ whole genome shotgun (WGS) entry which is preliminary data.</text>
</comment>
<keyword evidence="4" id="KW-1185">Reference proteome</keyword>
<dbReference type="PANTHER" id="PTHR28069">
    <property type="entry name" value="GH20023P"/>
    <property type="match status" value="1"/>
</dbReference>
<evidence type="ECO:0000313" key="4">
    <source>
        <dbReference type="Proteomes" id="UP001473302"/>
    </source>
</evidence>
<dbReference type="InterPro" id="IPR046824">
    <property type="entry name" value="Mss51-like_C"/>
</dbReference>
<dbReference type="InterPro" id="IPR049150">
    <property type="entry name" value="EFR3_HEAT-like_rpt"/>
</dbReference>
<dbReference type="EMBL" id="BAABUK010000009">
    <property type="protein sequence ID" value="GAA5811114.1"/>
    <property type="molecule type" value="Genomic_DNA"/>
</dbReference>
<sequence length="1456" mass="164358">MSQFLLLQKFVPNVKFQSVMDRCTDSLFQCWSNIHELLFWIASVIINHWRLKEENSNTMVMDGNFIFGSTTIDEQQSSTTTTTNIKPKKLSKVPLTIEIKPTITKEKKMIVKKQSLFLVKNHVLSWKQKFSNRSPLAYEQVSPTAKRSFLRRLSSGNNVIYSDTNTASNSKSEPSSPTVYVKHATLINNCYPEKEGEKGPRSSELSYLVFYASSRPVKLTKVGLFLEKKVERDIAKGRKQNNQVSLEVIKALIEACHRDLNLFSKYVVKIIDLMLETKDIEIIDLACQVFVVFTNHHDGSTLGVDAELTSDYELLLKKFAGFCAFENADEILKLQMVYIGQRALQAAVASVALQASNFKVQLDLILSPLIIALSKSKNPANALAQSNNEDIDMQQSAIGHETLNAHDVEVLAAKTTSLLFSKAGGAAVKLSLGPIFTFMDSEEKWWPSNFAVAMMELALDSLQPQYRYLLVSEVLQQLEISTKSSGSNYIMEKHASLVSILDIILNANIPLVGISVLEVLNSLFTHLIKSVQEGHGFNEENSDSLEYAIHHGLVHSIGGLASQTYYLNQLNDITGYIISKLRVGNNALEVEGLPIIEYRRVVLKCLDRVTISSSTSEKEAQNDDSESNDENTPVYVNSVTMDAWIPALGLLLDQSPETRVDFAVTLVHYMEATSENEIALEPFPKHTLNQHGDILLVNALHQSIVDWIQLPNIDVHDVNAVYKILSALTRKFGADGTIKAVPLVFKIQSLVKTGIVKNTARQRAVAAIIVEWLIMVAEFYRIDSLIEYATDLKNERIQSNEYSAMFLDENVEASKFEDLEPENTSPVDKFVDRKSVTEMLSKDGPLRDEDDTEGTELDSKLLVEWGSEDYVNHDRTFRIRTSRNLSDLKAKLATPWANAEANNQNEAGKKQTIRVDNLKEALLGQTPQTGATGLQSLTNICLSKRPNETVSDMSSLLQSLSLGNDVSKDCLLYETDCLVPIQKTIQPQLTIIVYVHTLINQEEEGTLKQILPTSRNLLNNRRTLIASSVVRTAGRVNVARQQHRMFTQSVIRPISFKGIFGGKKSDTENNKLVLEQDNLFHVLSKSPLLEMRDRAAIINKYGVCPVCDTHHGEHEHKKNPVYDCPDCGYPTHCSEEHYHQGKQAHQEICSILREINEDDHDLRSGRPMREFEFPTAQGFDEAVNMANWDSLFYTRTFPSMDSDRSMRHVSKLLTYPLTIASVLHQSSPHKYGEQVTSEGMRSIAALRTILYPHNQVSNDAQTQLRTDTINVYLVGARAEATLPSHIWLQLAYLFPATPFHIHFIGPDALAPNQEPHTKSVNERLSFTYDNAMYHDYHEKIEKFDPYTDLFFMFSPGIGHADARESWKTSIEKTLETKCPIFITGYDEADMKNDIEAVEQDYQGEFDWVLKPSVNEFRSLKRDVNLMDLRQSIFANYGIWGIRGKRYEVVHDPENND</sequence>
<accession>A0ABP9YWB3</accession>